<sequence>MHFSTLLTTLAGASAVSAAVDLGYWDVNITDSRGAQGDQARFTWAIHSSNPNRTIIDEYRFHGGNVSTFHNDRTFTIDIRGICGVGPSIVTIKQRVDIDVHDYWLVGSANVTFKINTVTGRGGTASFRVNATLDDTAVDVCGRPLNIGSS</sequence>
<reference evidence="2" key="2">
    <citation type="submission" date="2023-05" db="EMBL/GenBank/DDBJ databases">
        <authorList>
            <consortium name="Lawrence Berkeley National Laboratory"/>
            <person name="Steindorff A."/>
            <person name="Hensen N."/>
            <person name="Bonometti L."/>
            <person name="Westerberg I."/>
            <person name="Brannstrom I.O."/>
            <person name="Guillou S."/>
            <person name="Cros-Aarteil S."/>
            <person name="Calhoun S."/>
            <person name="Haridas S."/>
            <person name="Kuo A."/>
            <person name="Mondo S."/>
            <person name="Pangilinan J."/>
            <person name="Riley R."/>
            <person name="Labutti K."/>
            <person name="Andreopoulos B."/>
            <person name="Lipzen A."/>
            <person name="Chen C."/>
            <person name="Yanf M."/>
            <person name="Daum C."/>
            <person name="Ng V."/>
            <person name="Clum A."/>
            <person name="Ohm R."/>
            <person name="Martin F."/>
            <person name="Silar P."/>
            <person name="Natvig D."/>
            <person name="Lalanne C."/>
            <person name="Gautier V."/>
            <person name="Ament-Velasquez S.L."/>
            <person name="Kruys A."/>
            <person name="Hutchinson M.I."/>
            <person name="Powell A.J."/>
            <person name="Barry K."/>
            <person name="Miller A.N."/>
            <person name="Grigoriev I.V."/>
            <person name="Debuchy R."/>
            <person name="Gladieux P."/>
            <person name="Thoren M.H."/>
            <person name="Johannesson H."/>
        </authorList>
    </citation>
    <scope>NUCLEOTIDE SEQUENCE</scope>
    <source>
        <strain evidence="2">CBS 103.79</strain>
    </source>
</reference>
<evidence type="ECO:0000313" key="2">
    <source>
        <dbReference type="EMBL" id="KAK3902260.1"/>
    </source>
</evidence>
<accession>A0AAN6MJW0</accession>
<dbReference type="Proteomes" id="UP001303889">
    <property type="component" value="Unassembled WGS sequence"/>
</dbReference>
<organism evidence="2 3">
    <name type="scientific">Staphylotrichum tortipilum</name>
    <dbReference type="NCBI Taxonomy" id="2831512"/>
    <lineage>
        <taxon>Eukaryota</taxon>
        <taxon>Fungi</taxon>
        <taxon>Dikarya</taxon>
        <taxon>Ascomycota</taxon>
        <taxon>Pezizomycotina</taxon>
        <taxon>Sordariomycetes</taxon>
        <taxon>Sordariomycetidae</taxon>
        <taxon>Sordariales</taxon>
        <taxon>Chaetomiaceae</taxon>
        <taxon>Staphylotrichum</taxon>
    </lineage>
</organism>
<feature type="signal peptide" evidence="1">
    <location>
        <begin position="1"/>
        <end position="18"/>
    </location>
</feature>
<feature type="chain" id="PRO_5042862384" evidence="1">
    <location>
        <begin position="19"/>
        <end position="150"/>
    </location>
</feature>
<dbReference type="EMBL" id="MU855522">
    <property type="protein sequence ID" value="KAK3902260.1"/>
    <property type="molecule type" value="Genomic_DNA"/>
</dbReference>
<dbReference type="AlphaFoldDB" id="A0AAN6MJW0"/>
<proteinExistence type="predicted"/>
<name>A0AAN6MJW0_9PEZI</name>
<reference evidence="2" key="1">
    <citation type="journal article" date="2023" name="Mol. Phylogenet. Evol.">
        <title>Genome-scale phylogeny and comparative genomics of the fungal order Sordariales.</title>
        <authorList>
            <person name="Hensen N."/>
            <person name="Bonometti L."/>
            <person name="Westerberg I."/>
            <person name="Brannstrom I.O."/>
            <person name="Guillou S."/>
            <person name="Cros-Aarteil S."/>
            <person name="Calhoun S."/>
            <person name="Haridas S."/>
            <person name="Kuo A."/>
            <person name="Mondo S."/>
            <person name="Pangilinan J."/>
            <person name="Riley R."/>
            <person name="LaButti K."/>
            <person name="Andreopoulos B."/>
            <person name="Lipzen A."/>
            <person name="Chen C."/>
            <person name="Yan M."/>
            <person name="Daum C."/>
            <person name="Ng V."/>
            <person name="Clum A."/>
            <person name="Steindorff A."/>
            <person name="Ohm R.A."/>
            <person name="Martin F."/>
            <person name="Silar P."/>
            <person name="Natvig D.O."/>
            <person name="Lalanne C."/>
            <person name="Gautier V."/>
            <person name="Ament-Velasquez S.L."/>
            <person name="Kruys A."/>
            <person name="Hutchinson M.I."/>
            <person name="Powell A.J."/>
            <person name="Barry K."/>
            <person name="Miller A.N."/>
            <person name="Grigoriev I.V."/>
            <person name="Debuchy R."/>
            <person name="Gladieux P."/>
            <person name="Hiltunen Thoren M."/>
            <person name="Johannesson H."/>
        </authorList>
    </citation>
    <scope>NUCLEOTIDE SEQUENCE</scope>
    <source>
        <strain evidence="2">CBS 103.79</strain>
    </source>
</reference>
<keyword evidence="3" id="KW-1185">Reference proteome</keyword>
<keyword evidence="1" id="KW-0732">Signal</keyword>
<comment type="caution">
    <text evidence="2">The sequence shown here is derived from an EMBL/GenBank/DDBJ whole genome shotgun (WGS) entry which is preliminary data.</text>
</comment>
<protein>
    <submittedName>
        <fullName evidence="2">Uncharacterized protein</fullName>
    </submittedName>
</protein>
<evidence type="ECO:0000256" key="1">
    <source>
        <dbReference type="SAM" id="SignalP"/>
    </source>
</evidence>
<evidence type="ECO:0000313" key="3">
    <source>
        <dbReference type="Proteomes" id="UP001303889"/>
    </source>
</evidence>
<gene>
    <name evidence="2" type="ORF">C8A05DRAFT_34066</name>
</gene>